<evidence type="ECO:0000256" key="5">
    <source>
        <dbReference type="ARBA" id="ARBA00022692"/>
    </source>
</evidence>
<dbReference type="STRING" id="3818.A0A444ZPV9"/>
<dbReference type="InterPro" id="IPR003591">
    <property type="entry name" value="Leu-rich_rpt_typical-subtyp"/>
</dbReference>
<dbReference type="Proteomes" id="UP000289738">
    <property type="component" value="Chromosome B04"/>
</dbReference>
<keyword evidence="5" id="KW-0812">Transmembrane</keyword>
<dbReference type="FunFam" id="3.80.10.10:FF:000213">
    <property type="entry name" value="Tyrosine-sulfated glycopeptide receptor 1"/>
    <property type="match status" value="1"/>
</dbReference>
<dbReference type="InterPro" id="IPR032675">
    <property type="entry name" value="LRR_dom_sf"/>
</dbReference>
<dbReference type="Pfam" id="PF00560">
    <property type="entry name" value="LRR_1"/>
    <property type="match status" value="4"/>
</dbReference>
<evidence type="ECO:0000313" key="14">
    <source>
        <dbReference type="EMBL" id="RYR16207.1"/>
    </source>
</evidence>
<dbReference type="Pfam" id="PF13855">
    <property type="entry name" value="LRR_8"/>
    <property type="match status" value="1"/>
</dbReference>
<keyword evidence="3" id="KW-1003">Cell membrane</keyword>
<evidence type="ECO:0000256" key="8">
    <source>
        <dbReference type="ARBA" id="ARBA00022989"/>
    </source>
</evidence>
<proteinExistence type="inferred from homology"/>
<keyword evidence="4" id="KW-0433">Leucine-rich repeat</keyword>
<dbReference type="InterPro" id="IPR046956">
    <property type="entry name" value="RLP23-like"/>
</dbReference>
<comment type="subcellular location">
    <subcellularLocation>
        <location evidence="1">Cell membrane</location>
        <topology evidence="1">Single-pass type I membrane protein</topology>
    </subcellularLocation>
</comment>
<dbReference type="InterPro" id="IPR001611">
    <property type="entry name" value="Leu-rich_rpt"/>
</dbReference>
<evidence type="ECO:0000256" key="7">
    <source>
        <dbReference type="ARBA" id="ARBA00022737"/>
    </source>
</evidence>
<dbReference type="InterPro" id="IPR055414">
    <property type="entry name" value="LRR_R13L4/SHOC2-like"/>
</dbReference>
<feature type="domain" description="Disease resistance R13L4/SHOC-2-like LRR" evidence="13">
    <location>
        <begin position="313"/>
        <end position="406"/>
    </location>
</feature>
<dbReference type="GO" id="GO:0005886">
    <property type="term" value="C:plasma membrane"/>
    <property type="evidence" value="ECO:0007669"/>
    <property type="project" value="UniProtKB-SubCell"/>
</dbReference>
<dbReference type="SUPFAM" id="SSF52047">
    <property type="entry name" value="RNI-like"/>
    <property type="match status" value="2"/>
</dbReference>
<keyword evidence="8" id="KW-1133">Transmembrane helix</keyword>
<comment type="similarity">
    <text evidence="2">Belongs to the RLP family.</text>
</comment>
<keyword evidence="9" id="KW-0472">Membrane</keyword>
<dbReference type="InterPro" id="IPR013210">
    <property type="entry name" value="LRR_N_plant-typ"/>
</dbReference>
<keyword evidence="7" id="KW-0677">Repeat</keyword>
<gene>
    <name evidence="14" type="ORF">Ahy_B04g073202</name>
</gene>
<dbReference type="Pfam" id="PF23598">
    <property type="entry name" value="LRR_14"/>
    <property type="match status" value="1"/>
</dbReference>
<dbReference type="SMART" id="SM00365">
    <property type="entry name" value="LRR_SD22"/>
    <property type="match status" value="5"/>
</dbReference>
<dbReference type="SMART" id="SM00369">
    <property type="entry name" value="LRR_TYP"/>
    <property type="match status" value="7"/>
</dbReference>
<evidence type="ECO:0000256" key="10">
    <source>
        <dbReference type="ARBA" id="ARBA00023170"/>
    </source>
</evidence>
<keyword evidence="6" id="KW-0732">Signal</keyword>
<evidence type="ECO:0000256" key="9">
    <source>
        <dbReference type="ARBA" id="ARBA00023136"/>
    </source>
</evidence>
<evidence type="ECO:0000256" key="11">
    <source>
        <dbReference type="ARBA" id="ARBA00023180"/>
    </source>
</evidence>
<dbReference type="PANTHER" id="PTHR48063:SF103">
    <property type="entry name" value="LEUCINE-RICH RECEPTOR-LIKE KINASE FAMILY PROTEIN"/>
    <property type="match status" value="1"/>
</dbReference>
<organism evidence="14 15">
    <name type="scientific">Arachis hypogaea</name>
    <name type="common">Peanut</name>
    <dbReference type="NCBI Taxonomy" id="3818"/>
    <lineage>
        <taxon>Eukaryota</taxon>
        <taxon>Viridiplantae</taxon>
        <taxon>Streptophyta</taxon>
        <taxon>Embryophyta</taxon>
        <taxon>Tracheophyta</taxon>
        <taxon>Spermatophyta</taxon>
        <taxon>Magnoliopsida</taxon>
        <taxon>eudicotyledons</taxon>
        <taxon>Gunneridae</taxon>
        <taxon>Pentapetalae</taxon>
        <taxon>rosids</taxon>
        <taxon>fabids</taxon>
        <taxon>Fabales</taxon>
        <taxon>Fabaceae</taxon>
        <taxon>Papilionoideae</taxon>
        <taxon>50 kb inversion clade</taxon>
        <taxon>dalbergioids sensu lato</taxon>
        <taxon>Dalbergieae</taxon>
        <taxon>Pterocarpus clade</taxon>
        <taxon>Arachis</taxon>
    </lineage>
</organism>
<comment type="caution">
    <text evidence="14">The sequence shown here is derived from an EMBL/GenBank/DDBJ whole genome shotgun (WGS) entry which is preliminary data.</text>
</comment>
<evidence type="ECO:0000256" key="3">
    <source>
        <dbReference type="ARBA" id="ARBA00022475"/>
    </source>
</evidence>
<keyword evidence="10" id="KW-0675">Receptor</keyword>
<dbReference type="PANTHER" id="PTHR48063">
    <property type="entry name" value="LRR RECEPTOR-LIKE KINASE"/>
    <property type="match status" value="1"/>
</dbReference>
<evidence type="ECO:0000259" key="13">
    <source>
        <dbReference type="Pfam" id="PF23598"/>
    </source>
</evidence>
<dbReference type="PRINTS" id="PR00019">
    <property type="entry name" value="LEURICHRPT"/>
</dbReference>
<dbReference type="EMBL" id="SDMP01000014">
    <property type="protein sequence ID" value="RYR16207.1"/>
    <property type="molecule type" value="Genomic_DNA"/>
</dbReference>
<protein>
    <submittedName>
        <fullName evidence="14">Uncharacterized protein</fullName>
    </submittedName>
</protein>
<sequence>MRTALFNFQISIGLDFRDISYSFTMSSKGVVMDYQELQQDFYFMIAIDLSSNKLFGEIPNVMGDLTRLVLLNLSNNMLSGNVPSSFGKLSNLEALDLSRNRLSGQIPQQLIGLKFLEFFNVSFNNLSGPIPESKQFNTFENNSFMGNRGFCGMQVSRKCDHAKPPPLTFDGDQDSESESFFNWKIILIGYGGGLVAGLALGSAFSQDIFMCLKREFLPYIGVSAGRVGWMKCTKCINPMIGNVTVKCIESERQALLTLKQGFHLNNNAWLSSWGHRENKKKKCCNWEQIQCSSETGHVLKLDLHVSDHVRAGSITTALAELHHLNYLDLSYISFNLTPSIPIFIASLTHLRYLNLSHSGFQGKVPHQFGNLLFLEYLDLGYNSLFAEIPPQISNLSNLVYLHFGSNSFHGNIPPQLGSLLSLKYLDLSENDFNGTIPENFGNLSNLEYLDLSSSYQISLSSGLQWLSRLSFLRHLSLPKVNLSTANNWQQLVSGLSHLQYLDFNGCDLSDSIPSSLSSAANFSTSLSFVDLSGNNLMNSSLIFPWLMNSTSSLAMLNLDHNSLRGTIPQSIGELSSLEYLSLASNQLEGQIPLSLFHVCSLRELDLSGNRLSGQFHEFAKALSNCNHKQLQTLNMGWNEITGMVSDLSSFSSLQVLRLDSNGLNGTLHEGIGQLSNEGVKAWK</sequence>
<evidence type="ECO:0000256" key="4">
    <source>
        <dbReference type="ARBA" id="ARBA00022614"/>
    </source>
</evidence>
<evidence type="ECO:0000259" key="12">
    <source>
        <dbReference type="Pfam" id="PF08263"/>
    </source>
</evidence>
<dbReference type="FunFam" id="3.80.10.10:FF:000383">
    <property type="entry name" value="Leucine-rich repeat receptor protein kinase EMS1"/>
    <property type="match status" value="2"/>
</dbReference>
<keyword evidence="15" id="KW-1185">Reference proteome</keyword>
<feature type="domain" description="Leucine-rich repeat-containing N-terminal plant-type" evidence="12">
    <location>
        <begin position="249"/>
        <end position="292"/>
    </location>
</feature>
<dbReference type="Pfam" id="PF08263">
    <property type="entry name" value="LRRNT_2"/>
    <property type="match status" value="1"/>
</dbReference>
<evidence type="ECO:0000256" key="2">
    <source>
        <dbReference type="ARBA" id="ARBA00009592"/>
    </source>
</evidence>
<accession>A0A444ZPV9</accession>
<evidence type="ECO:0000313" key="15">
    <source>
        <dbReference type="Proteomes" id="UP000289738"/>
    </source>
</evidence>
<dbReference type="Gene3D" id="3.80.10.10">
    <property type="entry name" value="Ribonuclease Inhibitor"/>
    <property type="match status" value="6"/>
</dbReference>
<evidence type="ECO:0000256" key="6">
    <source>
        <dbReference type="ARBA" id="ARBA00022729"/>
    </source>
</evidence>
<dbReference type="AlphaFoldDB" id="A0A444ZPV9"/>
<evidence type="ECO:0000256" key="1">
    <source>
        <dbReference type="ARBA" id="ARBA00004251"/>
    </source>
</evidence>
<keyword evidence="11" id="KW-0325">Glycoprotein</keyword>
<reference evidence="14 15" key="1">
    <citation type="submission" date="2019-01" db="EMBL/GenBank/DDBJ databases">
        <title>Sequencing of cultivated peanut Arachis hypogaea provides insights into genome evolution and oil improvement.</title>
        <authorList>
            <person name="Chen X."/>
        </authorList>
    </citation>
    <scope>NUCLEOTIDE SEQUENCE [LARGE SCALE GENOMIC DNA]</scope>
    <source>
        <strain evidence="15">cv. Fuhuasheng</strain>
        <tissue evidence="14">Leaves</tissue>
    </source>
</reference>
<name>A0A444ZPV9_ARAHY</name>